<keyword evidence="3" id="KW-1185">Reference proteome</keyword>
<protein>
    <submittedName>
        <fullName evidence="2">DUF4239 domain-containing protein</fullName>
    </submittedName>
</protein>
<name>A0ABS6IK44_9HYPH</name>
<accession>A0ABS6IK44</accession>
<feature type="transmembrane region" description="Helical" evidence="1">
    <location>
        <begin position="30"/>
        <end position="48"/>
    </location>
</feature>
<comment type="caution">
    <text evidence="2">The sequence shown here is derived from an EMBL/GenBank/DDBJ whole genome shotgun (WGS) entry which is preliminary data.</text>
</comment>
<evidence type="ECO:0000313" key="2">
    <source>
        <dbReference type="EMBL" id="MBU8874979.1"/>
    </source>
</evidence>
<reference evidence="2 3" key="1">
    <citation type="submission" date="2021-06" db="EMBL/GenBank/DDBJ databases">
        <authorList>
            <person name="Lee D.H."/>
        </authorList>
    </citation>
    <scope>NUCLEOTIDE SEQUENCE [LARGE SCALE GENOMIC DNA]</scope>
    <source>
        <strain evidence="2 3">MMS21-HV4-11</strain>
    </source>
</reference>
<keyword evidence="1" id="KW-0472">Membrane</keyword>
<proteinExistence type="predicted"/>
<organism evidence="2 3">
    <name type="scientific">Reyranella humidisoli</name>
    <dbReference type="NCBI Taxonomy" id="2849149"/>
    <lineage>
        <taxon>Bacteria</taxon>
        <taxon>Pseudomonadati</taxon>
        <taxon>Pseudomonadota</taxon>
        <taxon>Alphaproteobacteria</taxon>
        <taxon>Hyphomicrobiales</taxon>
        <taxon>Reyranellaceae</taxon>
        <taxon>Reyranella</taxon>
    </lineage>
</organism>
<dbReference type="Pfam" id="PF14023">
    <property type="entry name" value="Bestrophin-like"/>
    <property type="match status" value="1"/>
</dbReference>
<keyword evidence="1" id="KW-1133">Transmembrane helix</keyword>
<keyword evidence="1" id="KW-0812">Transmembrane</keyword>
<feature type="transmembrane region" description="Helical" evidence="1">
    <location>
        <begin position="167"/>
        <end position="189"/>
    </location>
</feature>
<dbReference type="Proteomes" id="UP000727907">
    <property type="component" value="Unassembled WGS sequence"/>
</dbReference>
<evidence type="ECO:0000313" key="3">
    <source>
        <dbReference type="Proteomes" id="UP000727907"/>
    </source>
</evidence>
<feature type="transmembrane region" description="Helical" evidence="1">
    <location>
        <begin position="195"/>
        <end position="213"/>
    </location>
</feature>
<dbReference type="InterPro" id="IPR025333">
    <property type="entry name" value="DUF4239"/>
</dbReference>
<sequence length="239" mass="25262">MLLGAVIGVLLRRRLPNHHLDDHARDIVRLGAGLVGTIAALVLGLLINSASSIYEAQRAEVRQIAANLILLDAVLDQYGPEAKPLRSLLRVAVDQMIERIWHDRPASENLALYGSGTLASEVYAGLHALPGGTAVKSALATQALQLALPISQARLALFEQSSSGLPLPVLIVLIFWLTVLFASYCLFSPVNPTSAVALGLVALSAAAALFLILEMVEPFSGLMQISSAPIRAALPSLAP</sequence>
<dbReference type="RefSeq" id="WP_216961485.1">
    <property type="nucleotide sequence ID" value="NZ_JAHOPB010000001.1"/>
</dbReference>
<dbReference type="EMBL" id="JAHOPB010000001">
    <property type="protein sequence ID" value="MBU8874979.1"/>
    <property type="molecule type" value="Genomic_DNA"/>
</dbReference>
<gene>
    <name evidence="2" type="ORF">KQ910_14475</name>
</gene>
<evidence type="ECO:0000256" key="1">
    <source>
        <dbReference type="SAM" id="Phobius"/>
    </source>
</evidence>